<keyword evidence="24" id="KW-1185">Reference proteome</keyword>
<dbReference type="SMART" id="SM00186">
    <property type="entry name" value="FBG"/>
    <property type="match status" value="1"/>
</dbReference>
<keyword evidence="6 13" id="KW-0245">EGF-like domain</keyword>
<keyword evidence="7 16" id="KW-0812">Transmembrane</keyword>
<keyword evidence="11 16" id="KW-0472">Membrane</keyword>
<dbReference type="SUPFAM" id="SSF56496">
    <property type="entry name" value="Fibrinogen C-terminal domain-like"/>
    <property type="match status" value="1"/>
</dbReference>
<dbReference type="InterPro" id="IPR001024">
    <property type="entry name" value="PLAT/LH2_dom"/>
</dbReference>
<evidence type="ECO:0000259" key="20">
    <source>
        <dbReference type="PROSITE" id="PS51111"/>
    </source>
</evidence>
<feature type="domain" description="Fibronectin type-III" evidence="19">
    <location>
        <begin position="409"/>
        <end position="501"/>
    </location>
</feature>
<dbReference type="InterPro" id="IPR000519">
    <property type="entry name" value="P_trefoil_dom"/>
</dbReference>
<proteinExistence type="inferred from homology"/>
<feature type="transmembrane region" description="Helical" evidence="16">
    <location>
        <begin position="2356"/>
        <end position="2376"/>
    </location>
</feature>
<dbReference type="GO" id="GO:0016020">
    <property type="term" value="C:membrane"/>
    <property type="evidence" value="ECO:0007669"/>
    <property type="project" value="UniProtKB-SubCell"/>
</dbReference>
<dbReference type="PROSITE" id="PS50853">
    <property type="entry name" value="FN3"/>
    <property type="match status" value="6"/>
</dbReference>
<evidence type="ECO:0000256" key="5">
    <source>
        <dbReference type="ARBA" id="ARBA00022530"/>
    </source>
</evidence>
<evidence type="ECO:0000259" key="18">
    <source>
        <dbReference type="PROSITE" id="PS50095"/>
    </source>
</evidence>
<feature type="domain" description="Fibronectin type-III" evidence="19">
    <location>
        <begin position="694"/>
        <end position="789"/>
    </location>
</feature>
<comment type="caution">
    <text evidence="13">Lacks conserved residue(s) required for the propagation of feature annotation.</text>
</comment>
<accession>A0AAU9VRQ8</accession>
<feature type="domain" description="PLAT" evidence="18">
    <location>
        <begin position="2192"/>
        <end position="2309"/>
    </location>
</feature>
<dbReference type="InterPro" id="IPR000203">
    <property type="entry name" value="GPS"/>
</dbReference>
<feature type="transmembrane region" description="Helical" evidence="16">
    <location>
        <begin position="2981"/>
        <end position="3003"/>
    </location>
</feature>
<dbReference type="PROSITE" id="PS50026">
    <property type="entry name" value="EGF_3"/>
    <property type="match status" value="1"/>
</dbReference>
<dbReference type="CDD" id="cd00054">
    <property type="entry name" value="EGF_CA"/>
    <property type="match status" value="1"/>
</dbReference>
<feature type="non-terminal residue" evidence="23">
    <location>
        <position position="1"/>
    </location>
</feature>
<evidence type="ECO:0000256" key="16">
    <source>
        <dbReference type="SAM" id="Phobius"/>
    </source>
</evidence>
<dbReference type="Gene3D" id="2.60.40.10">
    <property type="entry name" value="Immunoglobulins"/>
    <property type="match status" value="6"/>
</dbReference>
<evidence type="ECO:0000256" key="13">
    <source>
        <dbReference type="PROSITE-ProRule" id="PRU00076"/>
    </source>
</evidence>
<feature type="transmembrane region" description="Helical" evidence="16">
    <location>
        <begin position="2147"/>
        <end position="2167"/>
    </location>
</feature>
<dbReference type="PROSITE" id="PS51111">
    <property type="entry name" value="REJ"/>
    <property type="match status" value="1"/>
</dbReference>
<dbReference type="GO" id="GO:0050982">
    <property type="term" value="P:detection of mechanical stimulus"/>
    <property type="evidence" value="ECO:0007669"/>
    <property type="project" value="TreeGrafter"/>
</dbReference>
<dbReference type="InterPro" id="IPR002859">
    <property type="entry name" value="PKD/REJ-like"/>
</dbReference>
<feature type="transmembrane region" description="Helical" evidence="16">
    <location>
        <begin position="2594"/>
        <end position="2616"/>
    </location>
</feature>
<dbReference type="Pfam" id="PF01825">
    <property type="entry name" value="GPS"/>
    <property type="match status" value="1"/>
</dbReference>
<dbReference type="SUPFAM" id="SSF57196">
    <property type="entry name" value="EGF/Laminin"/>
    <property type="match status" value="1"/>
</dbReference>
<evidence type="ECO:0000256" key="6">
    <source>
        <dbReference type="ARBA" id="ARBA00022536"/>
    </source>
</evidence>
<dbReference type="InterPro" id="IPR014010">
    <property type="entry name" value="REJ_dom"/>
</dbReference>
<feature type="domain" description="EGF-like" evidence="17">
    <location>
        <begin position="1087"/>
        <end position="1128"/>
    </location>
</feature>
<dbReference type="InterPro" id="IPR003961">
    <property type="entry name" value="FN3_dom"/>
</dbReference>
<feature type="transmembrane region" description="Helical" evidence="16">
    <location>
        <begin position="3039"/>
        <end position="3066"/>
    </location>
</feature>
<feature type="domain" description="Fibronectin type-III" evidence="19">
    <location>
        <begin position="595"/>
        <end position="690"/>
    </location>
</feature>
<dbReference type="FunFam" id="2.60.40.10:FF:000028">
    <property type="entry name" value="Neuronal cell adhesion molecule"/>
    <property type="match status" value="2"/>
</dbReference>
<keyword evidence="12 13" id="KW-1015">Disulfide bond</keyword>
<dbReference type="SMART" id="SM00060">
    <property type="entry name" value="FN3"/>
    <property type="match status" value="6"/>
</dbReference>
<evidence type="ECO:0000256" key="9">
    <source>
        <dbReference type="ARBA" id="ARBA00022737"/>
    </source>
</evidence>
<evidence type="ECO:0000256" key="11">
    <source>
        <dbReference type="ARBA" id="ARBA00023136"/>
    </source>
</evidence>
<dbReference type="SUPFAM" id="SSF49723">
    <property type="entry name" value="Lipase/lipooxygenase domain (PLAT/LH2 domain)"/>
    <property type="match status" value="1"/>
</dbReference>
<feature type="transmembrane region" description="Helical" evidence="16">
    <location>
        <begin position="2500"/>
        <end position="2531"/>
    </location>
</feature>
<dbReference type="PANTHER" id="PTHR10877:SF150">
    <property type="entry name" value="REJ DOMAIN-CONTAINING PROTEIN"/>
    <property type="match status" value="1"/>
</dbReference>
<dbReference type="PROSITE" id="PS51448">
    <property type="entry name" value="P_TREFOIL_2"/>
    <property type="match status" value="1"/>
</dbReference>
<feature type="domain" description="P-type" evidence="22">
    <location>
        <begin position="267"/>
        <end position="317"/>
    </location>
</feature>
<keyword evidence="5" id="KW-0272">Extracellular matrix</keyword>
<feature type="disulfide bond" evidence="13">
    <location>
        <begin position="1118"/>
        <end position="1127"/>
    </location>
</feature>
<organism evidence="23 24">
    <name type="scientific">Pocillopora meandrina</name>
    <dbReference type="NCBI Taxonomy" id="46732"/>
    <lineage>
        <taxon>Eukaryota</taxon>
        <taxon>Metazoa</taxon>
        <taxon>Cnidaria</taxon>
        <taxon>Anthozoa</taxon>
        <taxon>Hexacorallia</taxon>
        <taxon>Scleractinia</taxon>
        <taxon>Astrocoeniina</taxon>
        <taxon>Pocilloporidae</taxon>
        <taxon>Pocillopora</taxon>
    </lineage>
</organism>
<feature type="transmembrane region" description="Helical" evidence="16">
    <location>
        <begin position="2892"/>
        <end position="2910"/>
    </location>
</feature>
<dbReference type="InterPro" id="IPR014716">
    <property type="entry name" value="Fibrinogen_a/b/g_C_1"/>
</dbReference>
<keyword evidence="9" id="KW-0677">Repeat</keyword>
<evidence type="ECO:0000313" key="23">
    <source>
        <dbReference type="EMBL" id="CAH3033883.1"/>
    </source>
</evidence>
<evidence type="ECO:0000259" key="22">
    <source>
        <dbReference type="PROSITE" id="PS51448"/>
    </source>
</evidence>
<feature type="disulfide bond" evidence="14">
    <location>
        <begin position="280"/>
        <end position="295"/>
    </location>
</feature>
<feature type="region of interest" description="Disordered" evidence="15">
    <location>
        <begin position="1739"/>
        <end position="1771"/>
    </location>
</feature>
<comment type="caution">
    <text evidence="23">The sequence shown here is derived from an EMBL/GenBank/DDBJ whole genome shotgun (WGS) entry which is preliminary data.</text>
</comment>
<dbReference type="EMBL" id="CALNXJ010000002">
    <property type="protein sequence ID" value="CAH3033883.1"/>
    <property type="molecule type" value="Genomic_DNA"/>
</dbReference>
<evidence type="ECO:0000256" key="3">
    <source>
        <dbReference type="ARBA" id="ARBA00007200"/>
    </source>
</evidence>
<dbReference type="Pfam" id="PF00088">
    <property type="entry name" value="Trefoil"/>
    <property type="match status" value="1"/>
</dbReference>
<evidence type="ECO:0000256" key="7">
    <source>
        <dbReference type="ARBA" id="ARBA00022692"/>
    </source>
</evidence>
<dbReference type="SMART" id="SM00018">
    <property type="entry name" value="PD"/>
    <property type="match status" value="1"/>
</dbReference>
<dbReference type="Gene3D" id="4.10.110.10">
    <property type="entry name" value="Spasmolytic Protein, domain 1"/>
    <property type="match status" value="1"/>
</dbReference>
<feature type="transmembrane region" description="Helical" evidence="16">
    <location>
        <begin position="2396"/>
        <end position="2420"/>
    </location>
</feature>
<feature type="domain" description="Fibronectin type-III" evidence="19">
    <location>
        <begin position="992"/>
        <end position="1088"/>
    </location>
</feature>
<dbReference type="Gene3D" id="2.10.25.10">
    <property type="entry name" value="Laminin"/>
    <property type="match status" value="1"/>
</dbReference>
<feature type="domain" description="REJ" evidence="20">
    <location>
        <begin position="1136"/>
        <end position="1873"/>
    </location>
</feature>
<evidence type="ECO:0000256" key="12">
    <source>
        <dbReference type="ARBA" id="ARBA00023157"/>
    </source>
</evidence>
<comment type="similarity">
    <text evidence="3">Belongs to the polycystin family.</text>
</comment>
<dbReference type="CDD" id="cd00063">
    <property type="entry name" value="FN3"/>
    <property type="match status" value="5"/>
</dbReference>
<comment type="similarity">
    <text evidence="4">Belongs to the tenascin family.</text>
</comment>
<dbReference type="Pfam" id="PF02010">
    <property type="entry name" value="REJ"/>
    <property type="match status" value="1"/>
</dbReference>
<gene>
    <name evidence="23" type="ORF">PMEA_00010351</name>
</gene>
<dbReference type="InterPro" id="IPR044913">
    <property type="entry name" value="P_trefoil_dom_sf"/>
</dbReference>
<dbReference type="PROSITE" id="PS00022">
    <property type="entry name" value="EGF_1"/>
    <property type="match status" value="1"/>
</dbReference>
<evidence type="ECO:0000256" key="15">
    <source>
        <dbReference type="SAM" id="MobiDB-lite"/>
    </source>
</evidence>
<dbReference type="Gene3D" id="2.60.60.20">
    <property type="entry name" value="PLAT/LH2 domain"/>
    <property type="match status" value="1"/>
</dbReference>
<dbReference type="Proteomes" id="UP001159428">
    <property type="component" value="Unassembled WGS sequence"/>
</dbReference>
<feature type="domain" description="Fibrinogen C-terminal" evidence="21">
    <location>
        <begin position="42"/>
        <end position="233"/>
    </location>
</feature>
<feature type="domain" description="Fibronectin type-III" evidence="19">
    <location>
        <begin position="793"/>
        <end position="889"/>
    </location>
</feature>
<dbReference type="InterPro" id="IPR036116">
    <property type="entry name" value="FN3_sf"/>
</dbReference>
<feature type="region of interest" description="Disordered" evidence="15">
    <location>
        <begin position="3188"/>
        <end position="3209"/>
    </location>
</feature>
<dbReference type="SUPFAM" id="SSF57492">
    <property type="entry name" value="Trefoil"/>
    <property type="match status" value="1"/>
</dbReference>
<dbReference type="SUPFAM" id="SSF49265">
    <property type="entry name" value="Fibronectin type III"/>
    <property type="match status" value="3"/>
</dbReference>
<keyword evidence="8" id="KW-0732">Signal</keyword>
<evidence type="ECO:0000256" key="10">
    <source>
        <dbReference type="ARBA" id="ARBA00022989"/>
    </source>
</evidence>
<feature type="transmembrane region" description="Helical" evidence="16">
    <location>
        <begin position="2850"/>
        <end position="2872"/>
    </location>
</feature>
<evidence type="ECO:0000259" key="21">
    <source>
        <dbReference type="PROSITE" id="PS51406"/>
    </source>
</evidence>
<dbReference type="InterPro" id="IPR013783">
    <property type="entry name" value="Ig-like_fold"/>
</dbReference>
<reference evidence="23 24" key="1">
    <citation type="submission" date="2022-05" db="EMBL/GenBank/DDBJ databases">
        <authorList>
            <consortium name="Genoscope - CEA"/>
            <person name="William W."/>
        </authorList>
    </citation>
    <scope>NUCLEOTIDE SEQUENCE [LARGE SCALE GENOMIC DNA]</scope>
</reference>
<dbReference type="PROSITE" id="PS50095">
    <property type="entry name" value="PLAT"/>
    <property type="match status" value="1"/>
</dbReference>
<evidence type="ECO:0000256" key="2">
    <source>
        <dbReference type="ARBA" id="ARBA00004498"/>
    </source>
</evidence>
<evidence type="ECO:0000256" key="8">
    <source>
        <dbReference type="ARBA" id="ARBA00022729"/>
    </source>
</evidence>
<dbReference type="Pfam" id="PF00041">
    <property type="entry name" value="fn3"/>
    <property type="match status" value="6"/>
</dbReference>
<sequence length="3209" mass="361910">LLDNNPLECDCGITPSLWKADVTGLCAYPSHIRGVAVKSLHDEDFKCAQSCSRLFLNGRRSTGFYNLQRLEIASLLGNQRYIRAWCDMQGPDGGWILLQQRSGAKFNFYRDWNSYKNGFGKPKLGYWLGNRHMHTLTFKRKYLLRFEFPNRFDERNQTLFLEYDNFKVLSPLTDYVIQIGKCRGNTVDLFPNINNSAFSTWNRDNDGVQYLTCAWLNRGAWWYRGDCSVPDLNSMVQFTGIRIVMKARELLRAPAKQMIFLHSISTGNCNSKEIPRRIECGWPNITKEQCLARDCCYDSTYDKYTNDSGKVYCFVQPHLVMVERIGCYSVESEVISLHQDYSLEIVKACSSVAWSRGLKSFAVRNGSECLSDENLPFVLPRLNASKGCSGGRGGRKVADVYHLTMFVSGPTGIRVSNVTHTSVRVDWNPVPELFILGYKVLVQYIPLNETLPWNKTYALVAGLQSNTKYTISILPVHGLTEKRHPVFPENAASIIVSTKRELGKNKFKILQFLYFVKFLHNADINARSIKFFLTQTKVRGVGAGLEGIFVYKLVTFIETSITCFGSFIFSMKLMKSVILYNMPLILLFSPAPSLAPDLITACATSPTSLAVKWSHLAEEKFHGKQIGYNISYYSVKLEKNINFVTVNYTKTTTTLINLTVYTMYVINVSAVSSGGTGPAKTVKARTDAEAPSRAPDKVAAQNSSSTGLIIKWSHLAETEFQGHPTGYKITFHPANVENKVNFVILNYTRNTTTLTNLTVYTKYVINVSAVSSGGIGPANALEAQTDAEAPFRAPDSVIGYNYSSTSLVVKWRHLLLEDFRGKPIGYKITYYPVNSENDVISLSVNYTSNTTTLTNLTVYTMYVINVSAVSSGGIGPANTAKVRTGAEVPSNAPRQVLVSAKSSKSLHVSWTAVPQKHHHGKIHMHKIYISLATRPSNYINSYFAFNPVEYNITDLRVFTLYVIRVSAVNEAGEGPKSRAVTARTLEGVPSAPPRNLSLVRSDSWSIVVEWKPVPMGYENGVIKGYKLVYSVKNSRNSMSMVDESIYSENTAVLSGLGFDTWYSIRVAAFTRVGSGNFSESIKVRTKMFDQCEGVICSNGGTCILTSESYRNTSKPCVCKKQFVGRYCDTYLAERSCRSPTVKLPSLSSNVTSFLTVRRANRLIISSEVILDCELSSETVFNWDVYDLHSQSREHPVLSKYGGSSEFLIRRGKLLMGIYVVRLTVKMAGTQVFGFSEGYIRVIESPLVAHIAGGTKVERRFNKTLVFNASLSRDPDSFHPPHGLRFTWICRDSSQKFSDDLLQMPVALPSPSAANLDRGGCYGTGAGNIGGNDSIVSIDSGYMTENNSYFITVVVEKHPRSAYFTQEVVISPGDPPVVEIRCVDNCDSKANPSRRLALERLCEKVDCERDLSYQWTLFEAVVANESKWIQVSDLQEKIRTRLNSPRIVTKPGVLRFNKIYKFVLTAKRREGHPGYSEYQFATNGSPTEGKCNVTPLSGRTLETTFILECSGWEDPDRPLQYSFIYFTDDDFPNVVHKGMESRKKTKLPAGKKINNFTIDFRVRVANMFGAFTEVRTPVQVLQHQINAVKLLERALQLTTGNQSQFNKLLQSGDVSQAVQLAKAAIVAVDDDKRIPKDKLKESRKAVKSSIVKQLSAVQVETVERIQQTSNVIAEAVSIVNEVTVEAQIAAADALQSMTKVLKEESSADKSYEELLDGAKSLAAGLGSMLKVFSYRAREYEARNTHQSDSENVHRQRRSIRSLDPAVQPSSKRDAAAELQQAKNESKARALDLLKSLDDVGSTILSRTLVGEKPRELSSRWVFLLVFREEPYFLSGSVLFNQGYSFALPSDLNLFGNGTRFLDSQMITTSFVSYSWHPSAARLTTGISSLELKNSSGHLLNMSELTTPMIIKLRNNQHLINTSRSHSIGARKTVFHKINVTHLGIALILKIRPDEKKTELFVTLKFGKRPSANNSDINATVPNFSSCAQTPSGSYVNCSSDPFEVFVNSKVIKKTGVYFIGIQVKSKSFSRKRRCSGQGRSKRACVQYKEVPAADDTKTGQSPNDPQFSKGNENYTIQVMPAACLYWNNVISEWTYDGCEVAETTTMDMIHCHCNHLTAFGGELFVAPNPIDFDKVFIELQHIPETGNVAVIITVSCVFGLYLMLILWVRKADQKDALKIGDKPFLGSLSPWCCRYEIEISTGIWSNSGTSAKVYLVLEGELGSSRPYHLKRGSFIPFARGSLTCFTLSIPNNVGPLRRVRVWHDNSGESPSWYLNTIKIYDAFSQELKNFTCHKWLAVEKADGLIDRTLAADSTAGKRKNFWESCRNTLAEKLGDGHLWFSIATRPPSRRFTRVQRLSCCLSLLLTTMLASAMFYQFVPGNAQQQRTFRLGPLVLNLRQLIIAMESIVVVFPANLIIVGIFSHVATNVDTPGQRQQRYKVRERFSIHKVTEKHRYQRGHRMTLPYCFVYLAWFLCFISSAASATFIILYSLQWGKETSEEWLISIFMSLFVEIFVTEPVKIVVVASFFVILFCQSDADELAQTPEKVVHFDEVTFADGQKEDENDEKIALPKPLSKKELRRARIYRMRELRMYKAIQKIVCYFLYLLILMIICYGGRSQYSYSLKLSLVQTFGEVIEISSHGNLWQWLQDVLFPGIYQDGKDLSFSNSTTFTGDGDAVLVGMPRLRQLRVKKDSCQVVKEAKSIFNSCIGSYSPEAEDKTELYRPRWLPLSSSQNTSAETLNKVCPRPWRYSKAEQTESLPFWGRLYPLYSQGGYLAELGYDRKSATKVISELNIFNWFDKYTSIVLIEFAIFNPHVSLFSAVWIPVEFSPSGYVASGHVIHPLLVYNVGAGYSVAHLVFQILFMLFIVYFFFKETKEMIQQPKHYFCRFLNWIELAQIFAAISFAVVHIFKEVELSVNTTKLHENVFQFISFDRAVLLDDMETAFLALLMFFNTLKLLYLLRFNSHVKRLSDVTKASFLELVNCSVGFYVFMFAFTHFGFIQFGREVEGYSSLSSAFQSLLIQGVLSVRTEYLQDCHDIIGPLFFISFNMCLQVIWVNIFIAILIYDYRTATQFSKGRFSLGRFMIRKTKETLLCIGDGKSSHKGLGSNRKKRVHWKNENNNRDICNSKRIHGKSQNVFSKELDRCITLMSLKFNDLYIDEFIEDIEGIELLNLWADACARRRNIPEKRRAGTQSDEVVQAKKIKSRAP</sequence>
<evidence type="ECO:0000256" key="4">
    <source>
        <dbReference type="ARBA" id="ARBA00008673"/>
    </source>
</evidence>
<dbReference type="Pfam" id="PF08016">
    <property type="entry name" value="PKD_channel"/>
    <property type="match status" value="1"/>
</dbReference>
<dbReference type="Pfam" id="PF00147">
    <property type="entry name" value="Fibrinogen_C"/>
    <property type="match status" value="1"/>
</dbReference>
<comment type="subcellular location">
    <subcellularLocation>
        <location evidence="1">Membrane</location>
        <topology evidence="1">Multi-pass membrane protein</topology>
    </subcellularLocation>
    <subcellularLocation>
        <location evidence="2">Secreted</location>
        <location evidence="2">Extracellular space</location>
        <location evidence="2">Extracellular matrix</location>
    </subcellularLocation>
</comment>
<evidence type="ECO:0000259" key="19">
    <source>
        <dbReference type="PROSITE" id="PS50853"/>
    </source>
</evidence>
<dbReference type="InterPro" id="IPR000742">
    <property type="entry name" value="EGF"/>
</dbReference>
<dbReference type="InterPro" id="IPR036392">
    <property type="entry name" value="PLAT/LH2_dom_sf"/>
</dbReference>
<name>A0AAU9VRQ8_9CNID</name>
<evidence type="ECO:0000256" key="1">
    <source>
        <dbReference type="ARBA" id="ARBA00004141"/>
    </source>
</evidence>
<dbReference type="InterPro" id="IPR046791">
    <property type="entry name" value="Polycystin_dom"/>
</dbReference>
<dbReference type="GO" id="GO:0005262">
    <property type="term" value="F:calcium channel activity"/>
    <property type="evidence" value="ECO:0007669"/>
    <property type="project" value="TreeGrafter"/>
</dbReference>
<evidence type="ECO:0000313" key="24">
    <source>
        <dbReference type="Proteomes" id="UP001159428"/>
    </source>
</evidence>
<feature type="compositionally biased region" description="Basic and acidic residues" evidence="15">
    <location>
        <begin position="1739"/>
        <end position="1752"/>
    </location>
</feature>
<dbReference type="PROSITE" id="PS51406">
    <property type="entry name" value="FIBRINOGEN_C_2"/>
    <property type="match status" value="1"/>
</dbReference>
<feature type="transmembrane region" description="Helical" evidence="16">
    <location>
        <begin position="2461"/>
        <end position="2488"/>
    </location>
</feature>
<dbReference type="PANTHER" id="PTHR10877">
    <property type="entry name" value="POLYCYSTIN FAMILY MEMBER"/>
    <property type="match status" value="1"/>
</dbReference>
<keyword evidence="10 16" id="KW-1133">Transmembrane helix</keyword>
<dbReference type="InterPro" id="IPR046338">
    <property type="entry name" value="GAIN_dom_sf"/>
</dbReference>
<dbReference type="InterPro" id="IPR051223">
    <property type="entry name" value="Polycystin"/>
</dbReference>
<feature type="transmembrane region" description="Helical" evidence="16">
    <location>
        <begin position="2943"/>
        <end position="2961"/>
    </location>
</feature>
<dbReference type="CDD" id="cd00111">
    <property type="entry name" value="Trefoil"/>
    <property type="match status" value="1"/>
</dbReference>
<feature type="domain" description="Fibronectin type-III" evidence="19">
    <location>
        <begin position="892"/>
        <end position="987"/>
    </location>
</feature>
<dbReference type="Pfam" id="PF20519">
    <property type="entry name" value="Polycystin_dom"/>
    <property type="match status" value="1"/>
</dbReference>
<dbReference type="InterPro" id="IPR036056">
    <property type="entry name" value="Fibrinogen-like_C"/>
</dbReference>
<dbReference type="Pfam" id="PF01477">
    <property type="entry name" value="PLAT"/>
    <property type="match status" value="1"/>
</dbReference>
<dbReference type="SMART" id="SM00303">
    <property type="entry name" value="GPS"/>
    <property type="match status" value="1"/>
</dbReference>
<dbReference type="InterPro" id="IPR013122">
    <property type="entry name" value="PKD1_2_channel"/>
</dbReference>
<keyword evidence="5" id="KW-0964">Secreted</keyword>
<evidence type="ECO:0000259" key="17">
    <source>
        <dbReference type="PROSITE" id="PS50026"/>
    </source>
</evidence>
<protein>
    <submittedName>
        <fullName evidence="23">Uncharacterized protein</fullName>
    </submittedName>
</protein>
<dbReference type="Gene3D" id="3.90.215.10">
    <property type="entry name" value="Gamma Fibrinogen, chain A, domain 1"/>
    <property type="match status" value="1"/>
</dbReference>
<evidence type="ECO:0000256" key="14">
    <source>
        <dbReference type="PROSITE-ProRule" id="PRU00779"/>
    </source>
</evidence>
<dbReference type="SMART" id="SM00308">
    <property type="entry name" value="LH2"/>
    <property type="match status" value="1"/>
</dbReference>
<dbReference type="InterPro" id="IPR002181">
    <property type="entry name" value="Fibrinogen_a/b/g_C_dom"/>
</dbReference>
<dbReference type="Gene3D" id="2.60.220.50">
    <property type="match status" value="1"/>
</dbReference>